<reference evidence="3" key="1">
    <citation type="submission" date="2015-04" db="EMBL/GenBank/DDBJ databases">
        <title>Physiological reanalysis, assessment of diazotrophy, and genome sequences of multiple isolates of Streptomyces thermoautotrophicus.</title>
        <authorList>
            <person name="MacKellar D.C."/>
            <person name="Lieber L."/>
            <person name="Norman J."/>
            <person name="Bolger A."/>
            <person name="Tobin C."/>
            <person name="Murray J.W."/>
            <person name="Chang R."/>
            <person name="Ford T."/>
            <person name="Nguyen P.Q."/>
            <person name="Woodward J."/>
            <person name="Permingeat H."/>
            <person name="Joshi N.S."/>
            <person name="Silver P.A."/>
            <person name="Usadel B."/>
            <person name="Rutherford A.W."/>
            <person name="Friesen M."/>
            <person name="Prell J."/>
        </authorList>
    </citation>
    <scope>NUCLEOTIDE SEQUENCE [LARGE SCALE GENOMIC DNA]</scope>
    <source>
        <strain evidence="3">H1</strain>
    </source>
</reference>
<dbReference type="InterPro" id="IPR018656">
    <property type="entry name" value="DUF2087"/>
</dbReference>
<dbReference type="Proteomes" id="UP000070188">
    <property type="component" value="Unassembled WGS sequence"/>
</dbReference>
<dbReference type="AlphaFoldDB" id="A0A132MUA4"/>
<feature type="domain" description="DUF2087" evidence="1">
    <location>
        <begin position="146"/>
        <end position="212"/>
    </location>
</feature>
<dbReference type="InterPro" id="IPR036388">
    <property type="entry name" value="WH-like_DNA-bd_sf"/>
</dbReference>
<dbReference type="SUPFAM" id="SSF46785">
    <property type="entry name" value="Winged helix' DNA-binding domain"/>
    <property type="match status" value="1"/>
</dbReference>
<accession>A0A132MUA4</accession>
<name>A0A132MUA4_9ACTN</name>
<sequence>MPFHWRVRRISPDIRAPWRTRREHAIMNGMSEAEGTTADGGSAAVELLGLLADRERLRVFAALVLGPGDSRDVAARAGLPVRDALRALTRLEAGGLVGREAGRWVAYERVLADAVSRAAAAREPEEFGAADPAETAVLRVFFRDGRLVSIPAQRTKRLVVLDHVARVFEPGVRYPEREVDAILRAFHPDHAALRRYLVDEGFLSRENGEYWRTGGTVVI</sequence>
<protein>
    <submittedName>
        <fullName evidence="2">Putative regulator</fullName>
    </submittedName>
</protein>
<dbReference type="PATRIC" id="fig|1469144.10.peg.2725"/>
<gene>
    <name evidence="2" type="ORF">LI90_2517</name>
</gene>
<proteinExistence type="predicted"/>
<evidence type="ECO:0000313" key="3">
    <source>
        <dbReference type="Proteomes" id="UP000070188"/>
    </source>
</evidence>
<organism evidence="2 3">
    <name type="scientific">Carbonactinospora thermoautotrophica</name>
    <dbReference type="NCBI Taxonomy" id="1469144"/>
    <lineage>
        <taxon>Bacteria</taxon>
        <taxon>Bacillati</taxon>
        <taxon>Actinomycetota</taxon>
        <taxon>Actinomycetes</taxon>
        <taxon>Kitasatosporales</taxon>
        <taxon>Carbonactinosporaceae</taxon>
        <taxon>Carbonactinospora</taxon>
    </lineage>
</organism>
<keyword evidence="3" id="KW-1185">Reference proteome</keyword>
<dbReference type="STRING" id="1469144.LI90_2517"/>
<dbReference type="Gene3D" id="1.10.10.10">
    <property type="entry name" value="Winged helix-like DNA-binding domain superfamily/Winged helix DNA-binding domain"/>
    <property type="match status" value="1"/>
</dbReference>
<dbReference type="InterPro" id="IPR036390">
    <property type="entry name" value="WH_DNA-bd_sf"/>
</dbReference>
<evidence type="ECO:0000259" key="1">
    <source>
        <dbReference type="Pfam" id="PF09860"/>
    </source>
</evidence>
<dbReference type="EMBL" id="LAXD01000001">
    <property type="protein sequence ID" value="KWX01485.1"/>
    <property type="molecule type" value="Genomic_DNA"/>
</dbReference>
<dbReference type="Pfam" id="PF09860">
    <property type="entry name" value="DUF2087"/>
    <property type="match status" value="1"/>
</dbReference>
<comment type="caution">
    <text evidence="2">The sequence shown here is derived from an EMBL/GenBank/DDBJ whole genome shotgun (WGS) entry which is preliminary data.</text>
</comment>
<evidence type="ECO:0000313" key="2">
    <source>
        <dbReference type="EMBL" id="KWX01485.1"/>
    </source>
</evidence>